<keyword evidence="3" id="KW-0496">Mitochondrion</keyword>
<sequence>MLMATMAPSRVATTSESEPEVPRLPMPSRNPLPLSSAQEAQVRELYHSRVRGYCAPEIKVFADCALGRTFTAPFKCRAQNRLMNACMIKHATQDEQDAAREEWFATRLKRQRDREKREERRKEQEKFHREWWGMPIEDREGEKGNEVIRKAERVGGFPKRDDAEDTLSKDRHR</sequence>
<accession>A0A9P7YLT5</accession>
<evidence type="ECO:0000313" key="5">
    <source>
        <dbReference type="EMBL" id="KAG9235927.1"/>
    </source>
</evidence>
<evidence type="ECO:0000256" key="2">
    <source>
        <dbReference type="ARBA" id="ARBA00023157"/>
    </source>
</evidence>
<dbReference type="EMBL" id="MU251419">
    <property type="protein sequence ID" value="KAG9235927.1"/>
    <property type="molecule type" value="Genomic_DNA"/>
</dbReference>
<proteinExistence type="inferred from homology"/>
<protein>
    <recommendedName>
        <fullName evidence="3">COX assembly mitochondrial protein</fullName>
    </recommendedName>
</protein>
<evidence type="ECO:0000256" key="3">
    <source>
        <dbReference type="RuleBase" id="RU364104"/>
    </source>
</evidence>
<comment type="similarity">
    <text evidence="1 3">Belongs to the CMC family.</text>
</comment>
<dbReference type="PANTHER" id="PTHR22977">
    <property type="entry name" value="COX ASSEMBLY MITOCHONDRIAL PROTEIN"/>
    <property type="match status" value="1"/>
</dbReference>
<dbReference type="PANTHER" id="PTHR22977:SF5">
    <property type="entry name" value="COX ASSEMBLY MITOCHONDRIAL PROTEIN HOMOLOG"/>
    <property type="match status" value="1"/>
</dbReference>
<dbReference type="Pfam" id="PF08583">
    <property type="entry name" value="Cmc1"/>
    <property type="match status" value="1"/>
</dbReference>
<feature type="region of interest" description="Disordered" evidence="4">
    <location>
        <begin position="142"/>
        <end position="173"/>
    </location>
</feature>
<gene>
    <name evidence="5" type="ORF">BJ875DRAFT_457825</name>
</gene>
<comment type="function">
    <text evidence="3">Required for mitochondrial cytochrome c oxidase (COX) assembly and respiration.</text>
</comment>
<keyword evidence="6" id="KW-1185">Reference proteome</keyword>
<comment type="subcellular location">
    <subcellularLocation>
        <location evidence="3">Mitochondrion inner membrane</location>
    </subcellularLocation>
</comment>
<comment type="caution">
    <text evidence="5">The sequence shown here is derived from an EMBL/GenBank/DDBJ whole genome shotgun (WGS) entry which is preliminary data.</text>
</comment>
<dbReference type="InterPro" id="IPR013892">
    <property type="entry name" value="Cyt_c_biogenesis_Cmc1-like"/>
</dbReference>
<evidence type="ECO:0000256" key="4">
    <source>
        <dbReference type="SAM" id="MobiDB-lite"/>
    </source>
</evidence>
<dbReference type="AlphaFoldDB" id="A0A9P7YLT5"/>
<keyword evidence="2" id="KW-1015">Disulfide bond</keyword>
<evidence type="ECO:0000256" key="1">
    <source>
        <dbReference type="ARBA" id="ARBA00007347"/>
    </source>
</evidence>
<feature type="region of interest" description="Disordered" evidence="4">
    <location>
        <begin position="1"/>
        <end position="34"/>
    </location>
</feature>
<keyword evidence="3" id="KW-0472">Membrane</keyword>
<organism evidence="5 6">
    <name type="scientific">Amylocarpus encephaloides</name>
    <dbReference type="NCBI Taxonomy" id="45428"/>
    <lineage>
        <taxon>Eukaryota</taxon>
        <taxon>Fungi</taxon>
        <taxon>Dikarya</taxon>
        <taxon>Ascomycota</taxon>
        <taxon>Pezizomycotina</taxon>
        <taxon>Leotiomycetes</taxon>
        <taxon>Helotiales</taxon>
        <taxon>Helotiales incertae sedis</taxon>
        <taxon>Amylocarpus</taxon>
    </lineage>
</organism>
<name>A0A9P7YLT5_9HELO</name>
<evidence type="ECO:0000313" key="6">
    <source>
        <dbReference type="Proteomes" id="UP000824998"/>
    </source>
</evidence>
<reference evidence="5" key="1">
    <citation type="journal article" date="2021" name="IMA Fungus">
        <title>Genomic characterization of three marine fungi, including Emericellopsis atlantica sp. nov. with signatures of a generalist lifestyle and marine biomass degradation.</title>
        <authorList>
            <person name="Hagestad O.C."/>
            <person name="Hou L."/>
            <person name="Andersen J.H."/>
            <person name="Hansen E.H."/>
            <person name="Altermark B."/>
            <person name="Li C."/>
            <person name="Kuhnert E."/>
            <person name="Cox R.J."/>
            <person name="Crous P.W."/>
            <person name="Spatafora J.W."/>
            <person name="Lail K."/>
            <person name="Amirebrahimi M."/>
            <person name="Lipzen A."/>
            <person name="Pangilinan J."/>
            <person name="Andreopoulos W."/>
            <person name="Hayes R.D."/>
            <person name="Ng V."/>
            <person name="Grigoriev I.V."/>
            <person name="Jackson S.A."/>
            <person name="Sutton T.D.S."/>
            <person name="Dobson A.D.W."/>
            <person name="Rama T."/>
        </authorList>
    </citation>
    <scope>NUCLEOTIDE SEQUENCE</scope>
    <source>
        <strain evidence="5">TRa018bII</strain>
    </source>
</reference>
<dbReference type="GO" id="GO:0005743">
    <property type="term" value="C:mitochondrial inner membrane"/>
    <property type="evidence" value="ECO:0007669"/>
    <property type="project" value="UniProtKB-SubCell"/>
</dbReference>
<dbReference type="Proteomes" id="UP000824998">
    <property type="component" value="Unassembled WGS sequence"/>
</dbReference>
<dbReference type="OrthoDB" id="6224010at2759"/>
<keyword evidence="3" id="KW-0143">Chaperone</keyword>
<keyword evidence="3" id="KW-0999">Mitochondrion inner membrane</keyword>